<dbReference type="PANTHER" id="PTHR13318:SF37">
    <property type="entry name" value="F-BOX DOMAIN-CONTAINING PROTEIN"/>
    <property type="match status" value="1"/>
</dbReference>
<dbReference type="Gene3D" id="3.80.10.10">
    <property type="entry name" value="Ribonuclease Inhibitor"/>
    <property type="match status" value="2"/>
</dbReference>
<organism evidence="2 3">
    <name type="scientific">Liquidambar formosana</name>
    <name type="common">Formosan gum</name>
    <dbReference type="NCBI Taxonomy" id="63359"/>
    <lineage>
        <taxon>Eukaryota</taxon>
        <taxon>Viridiplantae</taxon>
        <taxon>Streptophyta</taxon>
        <taxon>Embryophyta</taxon>
        <taxon>Tracheophyta</taxon>
        <taxon>Spermatophyta</taxon>
        <taxon>Magnoliopsida</taxon>
        <taxon>eudicotyledons</taxon>
        <taxon>Gunneridae</taxon>
        <taxon>Pentapetalae</taxon>
        <taxon>Saxifragales</taxon>
        <taxon>Altingiaceae</taxon>
        <taxon>Liquidambar</taxon>
    </lineage>
</organism>
<dbReference type="SUPFAM" id="SSF52047">
    <property type="entry name" value="RNI-like"/>
    <property type="match status" value="1"/>
</dbReference>
<dbReference type="InterPro" id="IPR032675">
    <property type="entry name" value="LRR_dom_sf"/>
</dbReference>
<reference evidence="2 3" key="1">
    <citation type="journal article" date="2024" name="Plant J.">
        <title>Genome sequences and population genomics reveal climatic adaptation and genomic divergence between two closely related sweetgum species.</title>
        <authorList>
            <person name="Xu W.Q."/>
            <person name="Ren C.Q."/>
            <person name="Zhang X.Y."/>
            <person name="Comes H.P."/>
            <person name="Liu X.H."/>
            <person name="Li Y.G."/>
            <person name="Kettle C.J."/>
            <person name="Jalonen R."/>
            <person name="Gaisberger H."/>
            <person name="Ma Y.Z."/>
            <person name="Qiu Y.X."/>
        </authorList>
    </citation>
    <scope>NUCLEOTIDE SEQUENCE [LARGE SCALE GENOMIC DNA]</scope>
    <source>
        <strain evidence="2">Hangzhou</strain>
    </source>
</reference>
<evidence type="ECO:0000313" key="2">
    <source>
        <dbReference type="EMBL" id="KAK9279536.1"/>
    </source>
</evidence>
<dbReference type="EMBL" id="JBBPBK010000008">
    <property type="protein sequence ID" value="KAK9279536.1"/>
    <property type="molecule type" value="Genomic_DNA"/>
</dbReference>
<accession>A0AAP0WWQ9</accession>
<dbReference type="GO" id="GO:0031146">
    <property type="term" value="P:SCF-dependent proteasomal ubiquitin-dependent protein catabolic process"/>
    <property type="evidence" value="ECO:0007669"/>
    <property type="project" value="TreeGrafter"/>
</dbReference>
<dbReference type="InterPro" id="IPR001611">
    <property type="entry name" value="Leu-rich_rpt"/>
</dbReference>
<keyword evidence="3" id="KW-1185">Reference proteome</keyword>
<evidence type="ECO:0000259" key="1">
    <source>
        <dbReference type="Pfam" id="PF25372"/>
    </source>
</evidence>
<dbReference type="GO" id="GO:0019005">
    <property type="term" value="C:SCF ubiquitin ligase complex"/>
    <property type="evidence" value="ECO:0007669"/>
    <property type="project" value="TreeGrafter"/>
</dbReference>
<feature type="domain" description="F-box/LRR-repeat protein 15-like leucin rich repeat" evidence="1">
    <location>
        <begin position="102"/>
        <end position="246"/>
    </location>
</feature>
<dbReference type="InterPro" id="IPR006553">
    <property type="entry name" value="Leu-rich_rpt_Cys-con_subtyp"/>
</dbReference>
<evidence type="ECO:0000313" key="3">
    <source>
        <dbReference type="Proteomes" id="UP001415857"/>
    </source>
</evidence>
<dbReference type="Pfam" id="PF25372">
    <property type="entry name" value="DUF7885"/>
    <property type="match status" value="1"/>
</dbReference>
<name>A0AAP0WWQ9_LIQFO</name>
<dbReference type="Proteomes" id="UP001415857">
    <property type="component" value="Unassembled WGS sequence"/>
</dbReference>
<dbReference type="PANTHER" id="PTHR13318">
    <property type="entry name" value="PARTNER OF PAIRED, ISOFORM B-RELATED"/>
    <property type="match status" value="1"/>
</dbReference>
<dbReference type="InterPro" id="IPR057207">
    <property type="entry name" value="FBXL15_LRR"/>
</dbReference>
<gene>
    <name evidence="2" type="ORF">L1049_013215</name>
</gene>
<comment type="caution">
    <text evidence="2">The sequence shown here is derived from an EMBL/GenBank/DDBJ whole genome shotgun (WGS) entry which is preliminary data.</text>
</comment>
<dbReference type="SMART" id="SM00367">
    <property type="entry name" value="LRR_CC"/>
    <property type="match status" value="7"/>
</dbReference>
<dbReference type="FunFam" id="3.80.10.10:FF:001172">
    <property type="entry name" value="Os11g0108932 protein"/>
    <property type="match status" value="1"/>
</dbReference>
<proteinExistence type="predicted"/>
<sequence>MEEEERPFTNPFDNLTEEIVLTILDYLSEDPFAKKSFSLTCKSFYLIESRHRKTLKPLRSELLIRALRRYPSIIGIDLSLCPRFDDNSLNAISVMCKSTLKSINLSRSRFFTSVGLSSLVAKCSNLVEIDLSNGTELTDSAAAVIAEAKGLERLWLARCKLVSDIGIGCIAVGCKKLRLVCLKWCLRVSDLGVGLIAMKCKEIRSLDLSYLPITEKCLPPILKLQHLEDLVLVGCLGIDDDGLATLKQSCESLKTLNLSNCQNVSHLGLSSLTNGAGCLHQLNLAYGSAVSADMAKCLQNFSELQCIKLDGCLVTCSGMKSIGNWSASLKELSLSKCSGVTG</sequence>
<protein>
    <recommendedName>
        <fullName evidence="1">F-box/LRR-repeat protein 15-like leucin rich repeat domain-containing protein</fullName>
    </recommendedName>
</protein>
<dbReference type="AlphaFoldDB" id="A0AAP0WWQ9"/>
<dbReference type="Pfam" id="PF13516">
    <property type="entry name" value="LRR_6"/>
    <property type="match status" value="1"/>
</dbReference>